<keyword evidence="1" id="KW-1185">Reference proteome</keyword>
<reference evidence="2" key="1">
    <citation type="submission" date="2025-08" db="UniProtKB">
        <authorList>
            <consortium name="RefSeq"/>
        </authorList>
    </citation>
    <scope>IDENTIFICATION</scope>
    <source>
        <strain evidence="2">Tuebingen</strain>
        <tissue evidence="2">Fibroblasts and whole tissue</tissue>
    </source>
</reference>
<sequence>MDVECIQELQRLLPELDYEKLMVITEHLSSVVGVTKKEDLAFIEKDDFKTFLTPIQCRKVIQAFKQKGLNDSREADVSCVQNEQTRPSSSMDTRLTDGHAKLTPPQAQYHFPGSSLTKTQNSWISQFEIPWDKMPASLSQALLRGQRAHPADRRLMVRIVVAAMQKHCTNPNRAGCIEIAKMIVSKYPATFLDKTEQGEQLGMGYFSLVNQLKTRVEHVNRNNVSDRIRRPPTMKNASNATITKTVRCKVDSYGCTNWQPKAFPDGETVDSLEDRRKNMVAIYQSTGPRAADMPDIDNSMNLTYIHQRQMINSCPPPSIDLIKEQWPFLFTKRGLCAHFKTLTDVDICDRVGEALQNKGKRIIHFFQRQTQNREIRGILQDIDTTVTQQSQTGIAAILILIKYFLEKDDSIFILADQTATKTSIEKDMNLPATPRLIMLGHTFLSSTKWMVSIEGKVAYVLDEHLGFADALSVFFACFYVFNLEYQEPACATLEFIQRFFARINPEDGTKCTATTGVSRKTGEVVKRKATSINNRVSSFLCQLTEFEWKNLD</sequence>
<gene>
    <name evidence="2" type="primary">LOC137495548</name>
</gene>
<accession>A0AC58IAB5</accession>
<name>A0AC58IAB5_DANRE</name>
<evidence type="ECO:0000313" key="1">
    <source>
        <dbReference type="Proteomes" id="UP000000437"/>
    </source>
</evidence>
<dbReference type="RefSeq" id="XP_073791160.1">
    <property type="nucleotide sequence ID" value="XM_073935059.1"/>
</dbReference>
<protein>
    <submittedName>
        <fullName evidence="2">Uncharacterized protein isoform X1</fullName>
    </submittedName>
</protein>
<dbReference type="Proteomes" id="UP000000437">
    <property type="component" value="Chromosome 21"/>
</dbReference>
<organism evidence="1 2">
    <name type="scientific">Danio rerio</name>
    <name type="common">Zebrafish</name>
    <name type="synonym">Brachydanio rerio</name>
    <dbReference type="NCBI Taxonomy" id="7955"/>
    <lineage>
        <taxon>Eukaryota</taxon>
        <taxon>Metazoa</taxon>
        <taxon>Chordata</taxon>
        <taxon>Craniata</taxon>
        <taxon>Vertebrata</taxon>
        <taxon>Euteleostomi</taxon>
        <taxon>Actinopterygii</taxon>
        <taxon>Neopterygii</taxon>
        <taxon>Teleostei</taxon>
        <taxon>Ostariophysi</taxon>
        <taxon>Cypriniformes</taxon>
        <taxon>Danionidae</taxon>
        <taxon>Danioninae</taxon>
        <taxon>Danio</taxon>
    </lineage>
</organism>
<proteinExistence type="predicted"/>
<evidence type="ECO:0000313" key="2">
    <source>
        <dbReference type="RefSeq" id="XP_073791160.1"/>
    </source>
</evidence>